<keyword evidence="2" id="KW-0378">Hydrolase</keyword>
<dbReference type="PANTHER" id="PTHR43798">
    <property type="entry name" value="MONOACYLGLYCEROL LIPASE"/>
    <property type="match status" value="1"/>
</dbReference>
<dbReference type="InterPro" id="IPR000073">
    <property type="entry name" value="AB_hydrolase_1"/>
</dbReference>
<dbReference type="AlphaFoldDB" id="W4Q504"/>
<keyword evidence="3" id="KW-1185">Reference proteome</keyword>
<feature type="domain" description="AB hydrolase-1" evidence="1">
    <location>
        <begin position="31"/>
        <end position="250"/>
    </location>
</feature>
<sequence>MEDYVTENQHKEVKSLGLSYQEHGNKNAPLIVFLHGGGVSSWMWDKQIEYFRHYHCLTIDLPEQGASEDTDPFSMLVSAQEANELIEKIANGKSVTVVGFSLGAQVTIQLLSLNPDLADYAMINSALVRPNSILRKMIRPSIKLSFPLVKIKSFSKLQAKTLYIGEEYFDTYYKESFKMKPDTLIRILEENLSFTIPENFKKAKAKILVTVGEKEKAVMKKSAVDLVSTHSNCKGIIIPQVGHGVSLQNPIYFNQMLENWIEEGILPKNVTVL</sequence>
<gene>
    <name evidence="2" type="ORF">JCM9140_2899</name>
</gene>
<dbReference type="SUPFAM" id="SSF53474">
    <property type="entry name" value="alpha/beta-Hydrolases"/>
    <property type="match status" value="1"/>
</dbReference>
<dbReference type="GO" id="GO:0016787">
    <property type="term" value="F:hydrolase activity"/>
    <property type="evidence" value="ECO:0007669"/>
    <property type="project" value="UniProtKB-KW"/>
</dbReference>
<comment type="caution">
    <text evidence="2">The sequence shown here is derived from an EMBL/GenBank/DDBJ whole genome shotgun (WGS) entry which is preliminary data.</text>
</comment>
<dbReference type="Gene3D" id="3.40.50.1820">
    <property type="entry name" value="alpha/beta hydrolase"/>
    <property type="match status" value="1"/>
</dbReference>
<dbReference type="InterPro" id="IPR029058">
    <property type="entry name" value="AB_hydrolase_fold"/>
</dbReference>
<evidence type="ECO:0000313" key="2">
    <source>
        <dbReference type="EMBL" id="GAE26798.1"/>
    </source>
</evidence>
<protein>
    <submittedName>
        <fullName evidence="2">Abhydrolase</fullName>
    </submittedName>
</protein>
<dbReference type="Proteomes" id="UP000018890">
    <property type="component" value="Unassembled WGS sequence"/>
</dbReference>
<dbReference type="EMBL" id="BAUT01000032">
    <property type="protein sequence ID" value="GAE26798.1"/>
    <property type="molecule type" value="Genomic_DNA"/>
</dbReference>
<accession>W4Q504</accession>
<dbReference type="InterPro" id="IPR050266">
    <property type="entry name" value="AB_hydrolase_sf"/>
</dbReference>
<evidence type="ECO:0000259" key="1">
    <source>
        <dbReference type="Pfam" id="PF12697"/>
    </source>
</evidence>
<evidence type="ECO:0000313" key="3">
    <source>
        <dbReference type="Proteomes" id="UP000018890"/>
    </source>
</evidence>
<dbReference type="STRING" id="1236970.JCM9140_2899"/>
<dbReference type="Pfam" id="PF12697">
    <property type="entry name" value="Abhydrolase_6"/>
    <property type="match status" value="1"/>
</dbReference>
<organism evidence="2 3">
    <name type="scientific">Halalkalibacter wakoensis JCM 9140</name>
    <dbReference type="NCBI Taxonomy" id="1236970"/>
    <lineage>
        <taxon>Bacteria</taxon>
        <taxon>Bacillati</taxon>
        <taxon>Bacillota</taxon>
        <taxon>Bacilli</taxon>
        <taxon>Bacillales</taxon>
        <taxon>Bacillaceae</taxon>
        <taxon>Halalkalibacter</taxon>
    </lineage>
</organism>
<name>W4Q504_9BACI</name>
<reference evidence="2" key="1">
    <citation type="journal article" date="2014" name="Genome Announc.">
        <title>Draft Genome Sequences of Three Alkaliphilic Bacillus Strains, Bacillus wakoensis JCM 9140T, Bacillus akibai JCM 9157T, and Bacillus hemicellulosilyticus JCM 9152T.</title>
        <authorList>
            <person name="Yuki M."/>
            <person name="Oshima K."/>
            <person name="Suda W."/>
            <person name="Oshida Y."/>
            <person name="Kitamura K."/>
            <person name="Iida T."/>
            <person name="Hattori M."/>
            <person name="Ohkuma M."/>
        </authorList>
    </citation>
    <scope>NUCLEOTIDE SEQUENCE [LARGE SCALE GENOMIC DNA]</scope>
    <source>
        <strain evidence="2">JCM 9140</strain>
    </source>
</reference>
<proteinExistence type="predicted"/>